<keyword evidence="3" id="KW-0611">Plant defense</keyword>
<comment type="caution">
    <text evidence="7">The sequence shown here is derived from an EMBL/GenBank/DDBJ whole genome shotgun (WGS) entry which is preliminary data.</text>
</comment>
<dbReference type="Proteomes" id="UP001634007">
    <property type="component" value="Unassembled WGS sequence"/>
</dbReference>
<dbReference type="AlphaFoldDB" id="A0ABD3J4A4"/>
<dbReference type="PROSITE" id="PS50104">
    <property type="entry name" value="TIR"/>
    <property type="match status" value="1"/>
</dbReference>
<proteinExistence type="predicted"/>
<dbReference type="Gene3D" id="3.80.10.10">
    <property type="entry name" value="Ribonuclease Inhibitor"/>
    <property type="match status" value="2"/>
</dbReference>
<evidence type="ECO:0000256" key="2">
    <source>
        <dbReference type="ARBA" id="ARBA00022737"/>
    </source>
</evidence>
<dbReference type="InterPro" id="IPR002182">
    <property type="entry name" value="NB-ARC"/>
</dbReference>
<dbReference type="PANTHER" id="PTHR11017:SF292">
    <property type="entry name" value="AAA+ ATPASE DOMAIN-CONTAINING PROTEIN"/>
    <property type="match status" value="1"/>
</dbReference>
<dbReference type="SUPFAM" id="SSF52540">
    <property type="entry name" value="P-loop containing nucleoside triphosphate hydrolases"/>
    <property type="match status" value="1"/>
</dbReference>
<dbReference type="InterPro" id="IPR036390">
    <property type="entry name" value="WH_DNA-bd_sf"/>
</dbReference>
<dbReference type="SMART" id="SM00255">
    <property type="entry name" value="TIR"/>
    <property type="match status" value="1"/>
</dbReference>
<dbReference type="EMBL" id="JBJKBG010000009">
    <property type="protein sequence ID" value="KAL3721300.1"/>
    <property type="molecule type" value="Genomic_DNA"/>
</dbReference>
<dbReference type="InterPro" id="IPR035897">
    <property type="entry name" value="Toll_tir_struct_dom_sf"/>
</dbReference>
<dbReference type="Gene3D" id="1.10.8.430">
    <property type="entry name" value="Helical domain of apoptotic protease-activating factors"/>
    <property type="match status" value="1"/>
</dbReference>
<dbReference type="InterPro" id="IPR058192">
    <property type="entry name" value="WHD_ROQ1-like"/>
</dbReference>
<keyword evidence="8" id="KW-1185">Reference proteome</keyword>
<organism evidence="7 8">
    <name type="scientific">Eucalyptus globulus</name>
    <name type="common">Tasmanian blue gum</name>
    <dbReference type="NCBI Taxonomy" id="34317"/>
    <lineage>
        <taxon>Eukaryota</taxon>
        <taxon>Viridiplantae</taxon>
        <taxon>Streptophyta</taxon>
        <taxon>Embryophyta</taxon>
        <taxon>Tracheophyta</taxon>
        <taxon>Spermatophyta</taxon>
        <taxon>Magnoliopsida</taxon>
        <taxon>eudicotyledons</taxon>
        <taxon>Gunneridae</taxon>
        <taxon>Pentapetalae</taxon>
        <taxon>rosids</taxon>
        <taxon>malvids</taxon>
        <taxon>Myrtales</taxon>
        <taxon>Myrtaceae</taxon>
        <taxon>Myrtoideae</taxon>
        <taxon>Eucalypteae</taxon>
        <taxon>Eucalyptus</taxon>
    </lineage>
</organism>
<feature type="domain" description="TIR" evidence="6">
    <location>
        <begin position="9"/>
        <end position="175"/>
    </location>
</feature>
<keyword evidence="1" id="KW-0433">Leucine-rich repeat</keyword>
<keyword evidence="4" id="KW-0520">NAD</keyword>
<sequence>MASSLKPEKIYDVFLSFRGAELRHNFIGHLYQALSQNGIRTFRDSEELKKGDQILSTLMEAIEESHIAVIVFSEDYASSGWCLEEVVKIMECKEQGNLTVLPVFYKVDPREVREGRESYRRALDKHESKFGKDSDKVKRWKEALFNAGSLSGWHLNDRDESKLIQEIVERISNHLGRTLLHVAKHPVGIESQVVKVKSMLNLESNDDVVMVGLWGQGGIGKTTLAKSLYNSIVTRFEGSCFLPNVRETSKDCRDLATLQDTLLKDTLLLQQRLEVSNVDKGINIIRHRLGRKKVLLILDDVDDLRQLNALAGEGKWFGNGSRIIITTRDKQLLTCQGIYRDHVYEVEALDDSQARELLSKHASQTHRIRIDLVNRALNYAKGLPLALEVLGSLLCCKTEAVWESTLKKLSRSPTENINNVLKISYEGLDVNEKEIFLDIACFFRGWTRQYTANVLKSCDLETTAGFEILVERSLIRIEFDRLEMHDLIQLMGKDIVNQKWPDDPIRRSRLWLCDDVDEVLSNDKEDCAVKAIVLKLPEWREMCIHPDAFKKMRRLRVLILHNVQNSFQGPLCLPKGLRWFEWPRCARQITGDSSGSMKLVGINMSEASITVVPELFKDFQQLKYIDLSYCESLICIPDLSYSRHLEELVLSNCENIVEAHESIGYLEKLRVLSLDGCSRLGVFPNVLKTKRLQRLDLTDCKNLERFPDIPHKLESLTVLWLKGTAIKELPSSIENLVSLRILVLSHCKDLISLPSSIYKLHNIEELGLSGCTSLIRFPKYDDSADPSMKIVLPSLKFLDLSRCSLTELEFLENRSCCRKLSNLNLYGTKITSVPTSIFECKHLELLSLPPHITPPDHYKCRSNVYDSRMFVEMILKYSPFHYDFETTFPEADFPEWVLPIENGFVSFRASRDLSNKFLGFVICVVHSTDEQDHGSQSYHIEIKVSGQILCKGDWTPLENDTASLLFIRPRWGAVNFGQIFGSHEQFSVKVSGGVLKKCGFRIMCKRLEEDLKVKLQDLMDPALLFEFDQESTYSKAMGPLMHGTIKTDIQNDLQDCPATLLSASRQLVTTPSSDGCKMATYQRRRRRREEVCLPETESLVNRRRRRLESRGDGLAPPTEATESDDLKDV</sequence>
<dbReference type="InterPro" id="IPR042197">
    <property type="entry name" value="Apaf_helical"/>
</dbReference>
<dbReference type="SUPFAM" id="SSF52200">
    <property type="entry name" value="Toll/Interleukin receptor TIR domain"/>
    <property type="match status" value="1"/>
</dbReference>
<evidence type="ECO:0000256" key="3">
    <source>
        <dbReference type="ARBA" id="ARBA00022821"/>
    </source>
</evidence>
<dbReference type="Gene3D" id="3.40.50.10140">
    <property type="entry name" value="Toll/interleukin-1 receptor homology (TIR) domain"/>
    <property type="match status" value="1"/>
</dbReference>
<dbReference type="Pfam" id="PF23286">
    <property type="entry name" value="LRR_13"/>
    <property type="match status" value="1"/>
</dbReference>
<accession>A0ABD3J4A4</accession>
<dbReference type="SUPFAM" id="SSF46785">
    <property type="entry name" value="Winged helix' DNA-binding domain"/>
    <property type="match status" value="1"/>
</dbReference>
<dbReference type="FunFam" id="3.40.50.10140:FF:000007">
    <property type="entry name" value="Disease resistance protein (TIR-NBS-LRR class)"/>
    <property type="match status" value="1"/>
</dbReference>
<feature type="region of interest" description="Disordered" evidence="5">
    <location>
        <begin position="1102"/>
        <end position="1129"/>
    </location>
</feature>
<dbReference type="Gene3D" id="3.40.50.300">
    <property type="entry name" value="P-loop containing nucleotide triphosphate hydrolases"/>
    <property type="match status" value="1"/>
</dbReference>
<dbReference type="Pfam" id="PF23282">
    <property type="entry name" value="WHD_ROQ1"/>
    <property type="match status" value="1"/>
</dbReference>
<evidence type="ECO:0000313" key="8">
    <source>
        <dbReference type="Proteomes" id="UP001634007"/>
    </source>
</evidence>
<gene>
    <name evidence="7" type="ORF">ACJRO7_033748</name>
</gene>
<dbReference type="InterPro" id="IPR044974">
    <property type="entry name" value="Disease_R_plants"/>
</dbReference>
<dbReference type="PRINTS" id="PR00364">
    <property type="entry name" value="DISEASERSIST"/>
</dbReference>
<dbReference type="Pfam" id="PF01582">
    <property type="entry name" value="TIR"/>
    <property type="match status" value="1"/>
</dbReference>
<dbReference type="InterPro" id="IPR000157">
    <property type="entry name" value="TIR_dom"/>
</dbReference>
<dbReference type="GO" id="GO:0006952">
    <property type="term" value="P:defense response"/>
    <property type="evidence" value="ECO:0007669"/>
    <property type="project" value="UniProtKB-KW"/>
</dbReference>
<evidence type="ECO:0000256" key="5">
    <source>
        <dbReference type="SAM" id="MobiDB-lite"/>
    </source>
</evidence>
<dbReference type="InterPro" id="IPR032675">
    <property type="entry name" value="LRR_dom_sf"/>
</dbReference>
<dbReference type="PANTHER" id="PTHR11017">
    <property type="entry name" value="LEUCINE-RICH REPEAT-CONTAINING PROTEIN"/>
    <property type="match status" value="1"/>
</dbReference>
<reference evidence="7 8" key="1">
    <citation type="submission" date="2024-11" db="EMBL/GenBank/DDBJ databases">
        <title>Chromosome-level genome assembly of Eucalyptus globulus Labill. provides insights into its genome evolution.</title>
        <authorList>
            <person name="Li X."/>
        </authorList>
    </citation>
    <scope>NUCLEOTIDE SEQUENCE [LARGE SCALE GENOMIC DNA]</scope>
    <source>
        <strain evidence="7">CL2024</strain>
        <tissue evidence="7">Fresh tender leaves</tissue>
    </source>
</reference>
<dbReference type="InterPro" id="IPR058546">
    <property type="entry name" value="RPS4B/Roq1-like_LRR"/>
</dbReference>
<evidence type="ECO:0000256" key="1">
    <source>
        <dbReference type="ARBA" id="ARBA00022614"/>
    </source>
</evidence>
<dbReference type="InterPro" id="IPR027417">
    <property type="entry name" value="P-loop_NTPase"/>
</dbReference>
<evidence type="ECO:0000313" key="7">
    <source>
        <dbReference type="EMBL" id="KAL3721300.1"/>
    </source>
</evidence>
<dbReference type="SUPFAM" id="SSF52058">
    <property type="entry name" value="L domain-like"/>
    <property type="match status" value="1"/>
</dbReference>
<protein>
    <recommendedName>
        <fullName evidence="6">TIR domain-containing protein</fullName>
    </recommendedName>
</protein>
<keyword evidence="2" id="KW-0677">Repeat</keyword>
<evidence type="ECO:0000259" key="6">
    <source>
        <dbReference type="PROSITE" id="PS50104"/>
    </source>
</evidence>
<name>A0ABD3J4A4_EUCGL</name>
<evidence type="ECO:0000256" key="4">
    <source>
        <dbReference type="ARBA" id="ARBA00023027"/>
    </source>
</evidence>
<dbReference type="Pfam" id="PF00931">
    <property type="entry name" value="NB-ARC"/>
    <property type="match status" value="1"/>
</dbReference>